<dbReference type="OrthoDB" id="2143914at2759"/>
<dbReference type="PROSITE" id="PS51294">
    <property type="entry name" value="HTH_MYB"/>
    <property type="match status" value="2"/>
</dbReference>
<dbReference type="Gene3D" id="1.10.10.60">
    <property type="entry name" value="Homeodomain-like"/>
    <property type="match status" value="2"/>
</dbReference>
<organism evidence="5 6">
    <name type="scientific">Vanilla planifolia</name>
    <name type="common">Vanilla</name>
    <dbReference type="NCBI Taxonomy" id="51239"/>
    <lineage>
        <taxon>Eukaryota</taxon>
        <taxon>Viridiplantae</taxon>
        <taxon>Streptophyta</taxon>
        <taxon>Embryophyta</taxon>
        <taxon>Tracheophyta</taxon>
        <taxon>Spermatophyta</taxon>
        <taxon>Magnoliopsida</taxon>
        <taxon>Liliopsida</taxon>
        <taxon>Asparagales</taxon>
        <taxon>Orchidaceae</taxon>
        <taxon>Vanilloideae</taxon>
        <taxon>Vanilleae</taxon>
        <taxon>Vanilla</taxon>
    </lineage>
</organism>
<evidence type="ECO:0000313" key="6">
    <source>
        <dbReference type="Proteomes" id="UP000639772"/>
    </source>
</evidence>
<feature type="region of interest" description="Disordered" evidence="2">
    <location>
        <begin position="431"/>
        <end position="461"/>
    </location>
</feature>
<name>A0A835QC66_VANPL</name>
<evidence type="ECO:0000259" key="4">
    <source>
        <dbReference type="PROSITE" id="PS51294"/>
    </source>
</evidence>
<feature type="compositionally biased region" description="Polar residues" evidence="2">
    <location>
        <begin position="431"/>
        <end position="446"/>
    </location>
</feature>
<feature type="domain" description="HTH myb-type" evidence="4">
    <location>
        <begin position="120"/>
        <end position="170"/>
    </location>
</feature>
<reference evidence="5 6" key="1">
    <citation type="journal article" date="2020" name="Nat. Food">
        <title>A phased Vanilla planifolia genome enables genetic improvement of flavour and production.</title>
        <authorList>
            <person name="Hasing T."/>
            <person name="Tang H."/>
            <person name="Brym M."/>
            <person name="Khazi F."/>
            <person name="Huang T."/>
            <person name="Chambers A.H."/>
        </authorList>
    </citation>
    <scope>NUCLEOTIDE SEQUENCE [LARGE SCALE GENOMIC DNA]</scope>
    <source>
        <tissue evidence="5">Leaf</tissue>
    </source>
</reference>
<feature type="domain" description="HTH myb-type" evidence="4">
    <location>
        <begin position="71"/>
        <end position="119"/>
    </location>
</feature>
<dbReference type="GO" id="GO:0000978">
    <property type="term" value="F:RNA polymerase II cis-regulatory region sequence-specific DNA binding"/>
    <property type="evidence" value="ECO:0007669"/>
    <property type="project" value="TreeGrafter"/>
</dbReference>
<keyword evidence="1" id="KW-0238">DNA-binding</keyword>
<dbReference type="PANTHER" id="PTHR45614">
    <property type="entry name" value="MYB PROTEIN-RELATED"/>
    <property type="match status" value="1"/>
</dbReference>
<dbReference type="SUPFAM" id="SSF46689">
    <property type="entry name" value="Homeodomain-like"/>
    <property type="match status" value="1"/>
</dbReference>
<dbReference type="SMART" id="SM00717">
    <property type="entry name" value="SANT"/>
    <property type="match status" value="2"/>
</dbReference>
<dbReference type="EMBL" id="JADCNM010000009">
    <property type="protein sequence ID" value="KAG0468688.1"/>
    <property type="molecule type" value="Genomic_DNA"/>
</dbReference>
<dbReference type="InterPro" id="IPR009057">
    <property type="entry name" value="Homeodomain-like_sf"/>
</dbReference>
<evidence type="ECO:0000259" key="3">
    <source>
        <dbReference type="PROSITE" id="PS50090"/>
    </source>
</evidence>
<dbReference type="InterPro" id="IPR001005">
    <property type="entry name" value="SANT/Myb"/>
</dbReference>
<sequence length="469" mass="52057">MPRFRMVADYCLLMAEMATKSSLESKSGFGPRGCDYAGKEMRREFGAGAAAAAAATAAGTANKGCGRNIVSWTQEEDDLLREQVSVHGCDNWTVIAAQFKDKTGRQCWRRWFTYLNTESKKGTWSQEEDKLLCHAQKIFGNRWTHIAKMVLGRTDNAVKNRFSTLCKKRAKDETLNKENDEASSKRVLMETSGALKQIRHSEISAGTHGMLQAQPRPTLAVLNQNISTLNSMPRPCHAESSSTPEHCCSISGSHAQGTFLRRDDPKLTALLQQAELLSSLAVKVNAEATNQSLEDAWKELQDYLFHIKGVEIPRKSLSGIDFQLDDFKDLFEDITSYNTGAQPSLRENSHSSSEMSSGSAQLDDEKNHNTYQVELCFLNCDEGLGTSVPGDILSQEFHSPLKAIPPFISFTEEIPSPEFSASERKFLLSVLGQSPTKGHSRSNQMPRTRESHNDSSYSPSCKKVLLDSL</sequence>
<feature type="domain" description="Myb-like" evidence="3">
    <location>
        <begin position="71"/>
        <end position="115"/>
    </location>
</feature>
<proteinExistence type="predicted"/>
<dbReference type="Proteomes" id="UP000639772">
    <property type="component" value="Chromosome 9"/>
</dbReference>
<dbReference type="Pfam" id="PF13921">
    <property type="entry name" value="Myb_DNA-bind_6"/>
    <property type="match status" value="1"/>
</dbReference>
<feature type="compositionally biased region" description="Low complexity" evidence="2">
    <location>
        <begin position="344"/>
        <end position="359"/>
    </location>
</feature>
<feature type="region of interest" description="Disordered" evidence="2">
    <location>
        <begin position="339"/>
        <end position="365"/>
    </location>
</feature>
<dbReference type="InterPro" id="IPR017930">
    <property type="entry name" value="Myb_dom"/>
</dbReference>
<dbReference type="InterPro" id="IPR050560">
    <property type="entry name" value="MYB_TF"/>
</dbReference>
<evidence type="ECO:0000313" key="5">
    <source>
        <dbReference type="EMBL" id="KAG0468688.1"/>
    </source>
</evidence>
<dbReference type="CDD" id="cd00167">
    <property type="entry name" value="SANT"/>
    <property type="match status" value="2"/>
</dbReference>
<dbReference type="PANTHER" id="PTHR45614:SF76">
    <property type="entry name" value="TRANSCRIPTION FACTOR MYB124"/>
    <property type="match status" value="1"/>
</dbReference>
<evidence type="ECO:0000256" key="2">
    <source>
        <dbReference type="SAM" id="MobiDB-lite"/>
    </source>
</evidence>
<accession>A0A835QC66</accession>
<comment type="caution">
    <text evidence="5">The sequence shown here is derived from an EMBL/GenBank/DDBJ whole genome shotgun (WGS) entry which is preliminary data.</text>
</comment>
<protein>
    <submittedName>
        <fullName evidence="5">Uncharacterized protein</fullName>
    </submittedName>
</protein>
<evidence type="ECO:0000256" key="1">
    <source>
        <dbReference type="ARBA" id="ARBA00023125"/>
    </source>
</evidence>
<feature type="domain" description="Myb-like" evidence="3">
    <location>
        <begin position="116"/>
        <end position="166"/>
    </location>
</feature>
<gene>
    <name evidence="5" type="ORF">HPP92_018016</name>
</gene>
<dbReference type="GO" id="GO:0000981">
    <property type="term" value="F:DNA-binding transcription factor activity, RNA polymerase II-specific"/>
    <property type="evidence" value="ECO:0007669"/>
    <property type="project" value="TreeGrafter"/>
</dbReference>
<dbReference type="PROSITE" id="PS50090">
    <property type="entry name" value="MYB_LIKE"/>
    <property type="match status" value="2"/>
</dbReference>
<dbReference type="GO" id="GO:0005634">
    <property type="term" value="C:nucleus"/>
    <property type="evidence" value="ECO:0007669"/>
    <property type="project" value="TreeGrafter"/>
</dbReference>
<dbReference type="AlphaFoldDB" id="A0A835QC66"/>